<proteinExistence type="predicted"/>
<dbReference type="EMBL" id="BMIC01000005">
    <property type="protein sequence ID" value="GFZ91124.1"/>
    <property type="molecule type" value="Genomic_DNA"/>
</dbReference>
<protein>
    <submittedName>
        <fullName evidence="2">Uncharacterized protein</fullName>
    </submittedName>
</protein>
<keyword evidence="3" id="KW-1185">Reference proteome</keyword>
<organism evidence="2 3">
    <name type="scientific">Aquaticitalea lipolytica</name>
    <dbReference type="NCBI Taxonomy" id="1247562"/>
    <lineage>
        <taxon>Bacteria</taxon>
        <taxon>Pseudomonadati</taxon>
        <taxon>Bacteroidota</taxon>
        <taxon>Flavobacteriia</taxon>
        <taxon>Flavobacteriales</taxon>
        <taxon>Flavobacteriaceae</taxon>
        <taxon>Aquaticitalea</taxon>
    </lineage>
</organism>
<name>A0A8J2TUD6_9FLAO</name>
<dbReference type="Proteomes" id="UP000598120">
    <property type="component" value="Unassembled WGS sequence"/>
</dbReference>
<evidence type="ECO:0000313" key="2">
    <source>
        <dbReference type="EMBL" id="GFZ91124.1"/>
    </source>
</evidence>
<evidence type="ECO:0000256" key="1">
    <source>
        <dbReference type="SAM" id="Phobius"/>
    </source>
</evidence>
<dbReference type="RefSeq" id="WP_188606597.1">
    <property type="nucleotide sequence ID" value="NZ_BMIC01000005.1"/>
</dbReference>
<accession>A0A8J2TUD6</accession>
<evidence type="ECO:0000313" key="3">
    <source>
        <dbReference type="Proteomes" id="UP000598120"/>
    </source>
</evidence>
<reference evidence="2 3" key="1">
    <citation type="journal article" date="2014" name="Int. J. Syst. Evol. Microbiol.">
        <title>Complete genome sequence of Corynebacterium casei LMG S-19264T (=DSM 44701T), isolated from a smear-ripened cheese.</title>
        <authorList>
            <consortium name="US DOE Joint Genome Institute (JGI-PGF)"/>
            <person name="Walter F."/>
            <person name="Albersmeier A."/>
            <person name="Kalinowski J."/>
            <person name="Ruckert C."/>
        </authorList>
    </citation>
    <scope>NUCLEOTIDE SEQUENCE [LARGE SCALE GENOMIC DNA]</scope>
    <source>
        <strain evidence="2 3">CGMCC 1.15295</strain>
    </source>
</reference>
<dbReference type="AlphaFoldDB" id="A0A8J2TUD6"/>
<sequence length="296" mass="34588">MIDKKIKRYNKEIKRKYLQGNSQFSDLLSNPTAASLKRACIELISDQKKSDFEVAKRFFDFKENGNYIREIEGFGIGKFKSITKFLKGESEYIKSHVALDLVAALVSYENRPYTKFLKEYDYTTKEDRKEKIGDLSVLEISTNLEGEKKTNSYGKESNKEQKKNFPLKKIIPFIGIIVISTSGYFFYDLDFANRYFGNCMVWKNNHYERVSCSGEPLEVPFDKITMLNFKKIEVCDTTTFFRNDKPIVWYDKTNNVLSYFTYPRINPVNGKTLNPITQRIINSHVKPCDSIKRINQ</sequence>
<gene>
    <name evidence="2" type="ORF">GCM10011531_23660</name>
</gene>
<feature type="transmembrane region" description="Helical" evidence="1">
    <location>
        <begin position="170"/>
        <end position="187"/>
    </location>
</feature>
<keyword evidence="1" id="KW-0812">Transmembrane</keyword>
<keyword evidence="1" id="KW-1133">Transmembrane helix</keyword>
<keyword evidence="1" id="KW-0472">Membrane</keyword>
<comment type="caution">
    <text evidence="2">The sequence shown here is derived from an EMBL/GenBank/DDBJ whole genome shotgun (WGS) entry which is preliminary data.</text>
</comment>